<dbReference type="Pfam" id="PF04679">
    <property type="entry name" value="DNA_ligase_A_C"/>
    <property type="match status" value="1"/>
</dbReference>
<comment type="subcellular location">
    <subcellularLocation>
        <location evidence="2">Nucleus</location>
    </subcellularLocation>
</comment>
<proteinExistence type="inferred from homology"/>
<keyword evidence="9" id="KW-0547">Nucleotide-binding</keyword>
<dbReference type="GO" id="GO:0006297">
    <property type="term" value="P:nucleotide-excision repair, DNA gap filling"/>
    <property type="evidence" value="ECO:0007669"/>
    <property type="project" value="TreeGrafter"/>
</dbReference>
<keyword evidence="13" id="KW-0233">DNA recombination</keyword>
<keyword evidence="6 23" id="KW-0436">Ligase</keyword>
<dbReference type="GO" id="GO:0005958">
    <property type="term" value="C:DNA-dependent protein kinase-DNA ligase 4 complex"/>
    <property type="evidence" value="ECO:0007669"/>
    <property type="project" value="TreeGrafter"/>
</dbReference>
<dbReference type="Gene3D" id="2.40.50.140">
    <property type="entry name" value="Nucleic acid-binding proteins"/>
    <property type="match status" value="1"/>
</dbReference>
<evidence type="ECO:0000256" key="6">
    <source>
        <dbReference type="ARBA" id="ARBA00022598"/>
    </source>
</evidence>
<dbReference type="GO" id="GO:0006303">
    <property type="term" value="P:double-strand break repair via nonhomologous end joining"/>
    <property type="evidence" value="ECO:0007669"/>
    <property type="project" value="TreeGrafter"/>
</dbReference>
<dbReference type="PANTHER" id="PTHR45997:SF1">
    <property type="entry name" value="DNA LIGASE 4"/>
    <property type="match status" value="1"/>
</dbReference>
<evidence type="ECO:0000256" key="11">
    <source>
        <dbReference type="ARBA" id="ARBA00022840"/>
    </source>
</evidence>
<dbReference type="GO" id="GO:0032807">
    <property type="term" value="C:DNA ligase IV complex"/>
    <property type="evidence" value="ECO:0007669"/>
    <property type="project" value="TreeGrafter"/>
</dbReference>
<evidence type="ECO:0000256" key="7">
    <source>
        <dbReference type="ARBA" id="ARBA00022723"/>
    </source>
</evidence>
<keyword evidence="8" id="KW-0677">Repeat</keyword>
<accession>A0A8B8GRF0</accession>
<evidence type="ECO:0000256" key="2">
    <source>
        <dbReference type="ARBA" id="ARBA00004123"/>
    </source>
</evidence>
<evidence type="ECO:0000256" key="5">
    <source>
        <dbReference type="ARBA" id="ARBA00022073"/>
    </source>
</evidence>
<dbReference type="InterPro" id="IPR016059">
    <property type="entry name" value="DNA_ligase_ATP-dep_CS"/>
</dbReference>
<dbReference type="Gene3D" id="1.10.3260.10">
    <property type="entry name" value="DNA ligase, ATP-dependent, N-terminal domain"/>
    <property type="match status" value="1"/>
</dbReference>
<dbReference type="SUPFAM" id="SSF56091">
    <property type="entry name" value="DNA ligase/mRNA capping enzyme, catalytic domain"/>
    <property type="match status" value="1"/>
</dbReference>
<dbReference type="Gene3D" id="3.30.470.30">
    <property type="entry name" value="DNA ligase/mRNA capping enzyme"/>
    <property type="match status" value="1"/>
</dbReference>
<dbReference type="GO" id="GO:0005524">
    <property type="term" value="F:ATP binding"/>
    <property type="evidence" value="ECO:0007669"/>
    <property type="project" value="UniProtKB-KW"/>
</dbReference>
<dbReference type="CTD" id="32322"/>
<dbReference type="Pfam" id="PF01068">
    <property type="entry name" value="DNA_ligase_A_M"/>
    <property type="match status" value="1"/>
</dbReference>
<evidence type="ECO:0000313" key="22">
    <source>
        <dbReference type="Proteomes" id="UP000694846"/>
    </source>
</evidence>
<evidence type="ECO:0000256" key="14">
    <source>
        <dbReference type="ARBA" id="ARBA00023204"/>
    </source>
</evidence>
<dbReference type="PROSITE" id="PS00333">
    <property type="entry name" value="DNA_LIGASE_A2"/>
    <property type="match status" value="1"/>
</dbReference>
<dbReference type="GO" id="GO:0046872">
    <property type="term" value="F:metal ion binding"/>
    <property type="evidence" value="ECO:0007669"/>
    <property type="project" value="UniProtKB-KW"/>
</dbReference>
<dbReference type="InterPro" id="IPR012308">
    <property type="entry name" value="DNA_ligase_ATP-dep_N"/>
</dbReference>
<evidence type="ECO:0000256" key="3">
    <source>
        <dbReference type="ARBA" id="ARBA00007572"/>
    </source>
</evidence>
<evidence type="ECO:0000313" key="23">
    <source>
        <dbReference type="RefSeq" id="XP_025425844.1"/>
    </source>
</evidence>
<dbReference type="Pfam" id="PF04675">
    <property type="entry name" value="DNA_ligase_A_N"/>
    <property type="match status" value="1"/>
</dbReference>
<keyword evidence="10" id="KW-0227">DNA damage</keyword>
<gene>
    <name evidence="23" type="primary">LOC112694553</name>
</gene>
<dbReference type="RefSeq" id="XP_025425844.1">
    <property type="nucleotide sequence ID" value="XM_025570059.1"/>
</dbReference>
<dbReference type="InterPro" id="IPR012309">
    <property type="entry name" value="DNA_ligase_ATP-dep_C"/>
</dbReference>
<dbReference type="Proteomes" id="UP000694846">
    <property type="component" value="Unplaced"/>
</dbReference>
<dbReference type="InterPro" id="IPR012310">
    <property type="entry name" value="DNA_ligase_ATP-dep_cent"/>
</dbReference>
<evidence type="ECO:0000256" key="15">
    <source>
        <dbReference type="ARBA" id="ARBA00023242"/>
    </source>
</evidence>
<evidence type="ECO:0000256" key="4">
    <source>
        <dbReference type="ARBA" id="ARBA00012727"/>
    </source>
</evidence>
<reference evidence="23" key="1">
    <citation type="submission" date="2025-08" db="UniProtKB">
        <authorList>
            <consortium name="RefSeq"/>
        </authorList>
    </citation>
    <scope>IDENTIFICATION</scope>
    <source>
        <tissue evidence="23">Whole body</tissue>
    </source>
</reference>
<comment type="cofactor">
    <cofactor evidence="1">
        <name>Mg(2+)</name>
        <dbReference type="ChEBI" id="CHEBI:18420"/>
    </cofactor>
</comment>
<dbReference type="PROSITE" id="PS50160">
    <property type="entry name" value="DNA_LIGASE_A3"/>
    <property type="match status" value="1"/>
</dbReference>
<dbReference type="NCBIfam" id="TIGR00574">
    <property type="entry name" value="dnl1"/>
    <property type="match status" value="1"/>
</dbReference>
<dbReference type="PANTHER" id="PTHR45997">
    <property type="entry name" value="DNA LIGASE 4"/>
    <property type="match status" value="1"/>
</dbReference>
<keyword evidence="11" id="KW-0067">ATP-binding</keyword>
<evidence type="ECO:0000259" key="20">
    <source>
        <dbReference type="PROSITE" id="PS50160"/>
    </source>
</evidence>
<dbReference type="CDD" id="cd07903">
    <property type="entry name" value="Adenylation_DNA_ligase_IV"/>
    <property type="match status" value="1"/>
</dbReference>
<dbReference type="GO" id="GO:0003910">
    <property type="term" value="F:DNA ligase (ATP) activity"/>
    <property type="evidence" value="ECO:0007669"/>
    <property type="project" value="UniProtKB-EC"/>
</dbReference>
<evidence type="ECO:0000256" key="1">
    <source>
        <dbReference type="ARBA" id="ARBA00001946"/>
    </source>
</evidence>
<dbReference type="EC" id="6.5.1.1" evidence="4"/>
<sequence>MATTIGKQYTCNTISFKLFCRFCEDICNAKYEKKISMLKKFIEKYRGKIEESDDINIEDTFYPILRLLLPTSDKKRGPYGVKEKALGKLYVKILGLSKESPDGQKLLNYRVPTVAGSIAGDFAEIIYWVIRSRFEEDGSMTIADVNQLLDEIALKHSTNESKLEQTLQLMLLKFSAIEQKWLIRLLLKNMNLGLAHTKILNTYHRDANELYDVCNDLTKVCRMLNNPTVVLHEISINLFEPFSPMLSQRCEITNVNQIIKSEGNVYFVDEKLDGERFQLHWDRNKNQFKYFSRRGNDYTDVYGYNNLNGILSPILAKQFRSAVKNCILDAELMCYNTNYKSFSTKAMNIDVKTLRIGCINQPCFCVFDILFYNDKVLTNQPLEKRIEILNTVFEPLEGIFVHVTRHKSEKNEIIKYLDKAIDNNEEGIVVKDLLSIYKPNSRTAGWYKIKPEYTEGAMIELDLLIIGGYYGEGKRRNIVSHFLVSLLEKDGESLTFTAISKVSSGFSIEELAELSKKLSPHWKRVKPGVILPSNIEWGKNKPDLWIEPESSIILQIKATEITTSNAFKNKITLRFPRIEKIRYDKPWHDCLTVEEFQSIIKTTEGKLYTANSPSKIQKARITPTVDIKYQTPNLSDVNRINNMFEDKEFCVLNDCETMSKSEIEKKIYEYGGRIVQNPGVDTFCVLANNIKHIRAHAIKLSGKHSIINTKWILSCFTDNEFLNWVPENILFLSKEHQLLMDENFDQYGDSYSEMATIDSLRCAMNQVELDDDLVNSEIDPFLEFQKELFNGEQCFKVFEKCQVYFDHLNLDNLPVRNFHLNTVLEMLIFKLNGGTVCKNIDNNTTHVVIHSSCQNNICIYESMNKDRKKVFEIVDENWIMQQIKW</sequence>
<feature type="domain" description="ATP-dependent DNA ligase family profile" evidence="20">
    <location>
        <begin position="361"/>
        <end position="488"/>
    </location>
</feature>
<evidence type="ECO:0000256" key="8">
    <source>
        <dbReference type="ARBA" id="ARBA00022737"/>
    </source>
</evidence>
<keyword evidence="14" id="KW-0234">DNA repair</keyword>
<protein>
    <recommendedName>
        <fullName evidence="5">DNA ligase 4</fullName>
        <ecNumber evidence="4">6.5.1.1</ecNumber>
    </recommendedName>
    <alternativeName>
        <fullName evidence="17">DNA ligase IV</fullName>
    </alternativeName>
    <alternativeName>
        <fullName evidence="16">Polydeoxyribonucleotide synthase [ATP] 4</fullName>
    </alternativeName>
</protein>
<keyword evidence="22" id="KW-1185">Reference proteome</keyword>
<dbReference type="CDD" id="cd07968">
    <property type="entry name" value="OBF_DNA_ligase_IV"/>
    <property type="match status" value="1"/>
</dbReference>
<evidence type="ECO:0000259" key="21">
    <source>
        <dbReference type="PROSITE" id="PS50172"/>
    </source>
</evidence>
<evidence type="ECO:0000256" key="18">
    <source>
        <dbReference type="ARBA" id="ARBA00034003"/>
    </source>
</evidence>
<dbReference type="Gene3D" id="3.40.50.10190">
    <property type="entry name" value="BRCT domain"/>
    <property type="match status" value="2"/>
</dbReference>
<dbReference type="Pfam" id="PF00533">
    <property type="entry name" value="BRCT"/>
    <property type="match status" value="1"/>
</dbReference>
<name>A0A8B8GRF0_9HEMI</name>
<evidence type="ECO:0000256" key="17">
    <source>
        <dbReference type="ARBA" id="ARBA00031942"/>
    </source>
</evidence>
<organism evidence="22 23">
    <name type="scientific">Sipha flava</name>
    <name type="common">yellow sugarcane aphid</name>
    <dbReference type="NCBI Taxonomy" id="143950"/>
    <lineage>
        <taxon>Eukaryota</taxon>
        <taxon>Metazoa</taxon>
        <taxon>Ecdysozoa</taxon>
        <taxon>Arthropoda</taxon>
        <taxon>Hexapoda</taxon>
        <taxon>Insecta</taxon>
        <taxon>Pterygota</taxon>
        <taxon>Neoptera</taxon>
        <taxon>Paraneoptera</taxon>
        <taxon>Hemiptera</taxon>
        <taxon>Sternorrhyncha</taxon>
        <taxon>Aphidomorpha</taxon>
        <taxon>Aphidoidea</taxon>
        <taxon>Aphididae</taxon>
        <taxon>Sipha</taxon>
    </lineage>
</organism>
<keyword evidence="7" id="KW-0479">Metal-binding</keyword>
<dbReference type="AlphaFoldDB" id="A0A8B8GRF0"/>
<dbReference type="PROSITE" id="PS50172">
    <property type="entry name" value="BRCT"/>
    <property type="match status" value="2"/>
</dbReference>
<dbReference type="SMART" id="SM00292">
    <property type="entry name" value="BRCT"/>
    <property type="match status" value="1"/>
</dbReference>
<evidence type="ECO:0000256" key="10">
    <source>
        <dbReference type="ARBA" id="ARBA00022763"/>
    </source>
</evidence>
<dbReference type="InterPro" id="IPR029710">
    <property type="entry name" value="LIG4"/>
</dbReference>
<dbReference type="InterPro" id="IPR044125">
    <property type="entry name" value="Adenylation_DNA_ligase_IV"/>
</dbReference>
<dbReference type="GO" id="GO:0071897">
    <property type="term" value="P:DNA biosynthetic process"/>
    <property type="evidence" value="ECO:0007669"/>
    <property type="project" value="InterPro"/>
</dbReference>
<feature type="domain" description="BRCT" evidence="21">
    <location>
        <begin position="833"/>
        <end position="885"/>
    </location>
</feature>
<evidence type="ECO:0000256" key="9">
    <source>
        <dbReference type="ARBA" id="ARBA00022741"/>
    </source>
</evidence>
<keyword evidence="15" id="KW-0539">Nucleus</keyword>
<dbReference type="InterPro" id="IPR036420">
    <property type="entry name" value="BRCT_dom_sf"/>
</dbReference>
<evidence type="ECO:0000256" key="19">
    <source>
        <dbReference type="RuleBase" id="RU004196"/>
    </source>
</evidence>
<dbReference type="SUPFAM" id="SSF52113">
    <property type="entry name" value="BRCT domain"/>
    <property type="match status" value="1"/>
</dbReference>
<dbReference type="OrthoDB" id="151490at2759"/>
<dbReference type="InterPro" id="IPR036599">
    <property type="entry name" value="DNA_ligase_N_sf"/>
</dbReference>
<dbReference type="InterPro" id="IPR000977">
    <property type="entry name" value="DNA_ligase_ATP-dep"/>
</dbReference>
<dbReference type="GeneID" id="112694553"/>
<dbReference type="GO" id="GO:0006310">
    <property type="term" value="P:DNA recombination"/>
    <property type="evidence" value="ECO:0007669"/>
    <property type="project" value="UniProtKB-KW"/>
</dbReference>
<feature type="domain" description="BRCT" evidence="21">
    <location>
        <begin position="639"/>
        <end position="723"/>
    </location>
</feature>
<dbReference type="InterPro" id="IPR001357">
    <property type="entry name" value="BRCT_dom"/>
</dbReference>
<evidence type="ECO:0000256" key="12">
    <source>
        <dbReference type="ARBA" id="ARBA00022842"/>
    </source>
</evidence>
<evidence type="ECO:0000256" key="16">
    <source>
        <dbReference type="ARBA" id="ARBA00030676"/>
    </source>
</evidence>
<dbReference type="InterPro" id="IPR012340">
    <property type="entry name" value="NA-bd_OB-fold"/>
</dbReference>
<evidence type="ECO:0000256" key="13">
    <source>
        <dbReference type="ARBA" id="ARBA00023172"/>
    </source>
</evidence>
<dbReference type="SUPFAM" id="SSF50249">
    <property type="entry name" value="Nucleic acid-binding proteins"/>
    <property type="match status" value="1"/>
</dbReference>
<comment type="similarity">
    <text evidence="3 19">Belongs to the ATP-dependent DNA ligase family.</text>
</comment>
<dbReference type="GO" id="GO:0003677">
    <property type="term" value="F:DNA binding"/>
    <property type="evidence" value="ECO:0007669"/>
    <property type="project" value="InterPro"/>
</dbReference>
<comment type="catalytic activity">
    <reaction evidence="18">
        <text>ATP + (deoxyribonucleotide)n-3'-hydroxyl + 5'-phospho-(deoxyribonucleotide)m = (deoxyribonucleotide)n+m + AMP + diphosphate.</text>
        <dbReference type="EC" id="6.5.1.1"/>
    </reaction>
</comment>
<keyword evidence="12" id="KW-0460">Magnesium</keyword>